<dbReference type="Proteomes" id="UP000289184">
    <property type="component" value="Unassembled WGS sequence"/>
</dbReference>
<dbReference type="SMART" id="SM00862">
    <property type="entry name" value="Trans_reg_C"/>
    <property type="match status" value="1"/>
</dbReference>
<evidence type="ECO:0000259" key="10">
    <source>
        <dbReference type="PROSITE" id="PS51755"/>
    </source>
</evidence>
<dbReference type="EMBL" id="UFQB01000005">
    <property type="protein sequence ID" value="SSW64452.1"/>
    <property type="molecule type" value="Genomic_DNA"/>
</dbReference>
<dbReference type="GO" id="GO:0006355">
    <property type="term" value="P:regulation of DNA-templated transcription"/>
    <property type="evidence" value="ECO:0007669"/>
    <property type="project" value="InterPro"/>
</dbReference>
<evidence type="ECO:0000256" key="5">
    <source>
        <dbReference type="ARBA" id="ARBA00023163"/>
    </source>
</evidence>
<reference evidence="11 12" key="1">
    <citation type="submission" date="2018-07" db="EMBL/GenBank/DDBJ databases">
        <authorList>
            <person name="Peeters C."/>
        </authorList>
    </citation>
    <scope>NUCLEOTIDE SEQUENCE [LARGE SCALE GENOMIC DNA]</scope>
    <source>
        <strain evidence="11 12">LMG 3411</strain>
    </source>
</reference>
<feature type="DNA-binding region" description="OmpR/PhoB-type" evidence="7">
    <location>
        <begin position="136"/>
        <end position="237"/>
    </location>
</feature>
<evidence type="ECO:0000313" key="12">
    <source>
        <dbReference type="Proteomes" id="UP000289184"/>
    </source>
</evidence>
<keyword evidence="2" id="KW-0902">Two-component regulatory system</keyword>
<keyword evidence="4 7" id="KW-0238">DNA-binding</keyword>
<dbReference type="Gene3D" id="3.40.50.2300">
    <property type="match status" value="1"/>
</dbReference>
<dbReference type="OrthoDB" id="9149764at2"/>
<dbReference type="CDD" id="cd00156">
    <property type="entry name" value="REC"/>
    <property type="match status" value="1"/>
</dbReference>
<dbReference type="PANTHER" id="PTHR48111:SF1">
    <property type="entry name" value="TWO-COMPONENT RESPONSE REGULATOR ORR33"/>
    <property type="match status" value="1"/>
</dbReference>
<dbReference type="Pfam" id="PF00486">
    <property type="entry name" value="Trans_reg_C"/>
    <property type="match status" value="1"/>
</dbReference>
<dbReference type="GO" id="GO:0000976">
    <property type="term" value="F:transcription cis-regulatory region binding"/>
    <property type="evidence" value="ECO:0007669"/>
    <property type="project" value="TreeGrafter"/>
</dbReference>
<dbReference type="InterPro" id="IPR011006">
    <property type="entry name" value="CheY-like_superfamily"/>
</dbReference>
<dbReference type="PROSITE" id="PS51755">
    <property type="entry name" value="OMPR_PHOB"/>
    <property type="match status" value="1"/>
</dbReference>
<keyword evidence="1" id="KW-0597">Phosphoprotein</keyword>
<dbReference type="GO" id="GO:0005829">
    <property type="term" value="C:cytosol"/>
    <property type="evidence" value="ECO:0007669"/>
    <property type="project" value="TreeGrafter"/>
</dbReference>
<proteinExistence type="predicted"/>
<dbReference type="RefSeq" id="WP_129526810.1">
    <property type="nucleotide sequence ID" value="NZ_UFQB01000005.1"/>
</dbReference>
<evidence type="ECO:0000256" key="8">
    <source>
        <dbReference type="SAM" id="MobiDB-lite"/>
    </source>
</evidence>
<dbReference type="Gene3D" id="1.10.10.10">
    <property type="entry name" value="Winged helix-like DNA-binding domain superfamily/Winged helix DNA-binding domain"/>
    <property type="match status" value="1"/>
</dbReference>
<dbReference type="GO" id="GO:0032993">
    <property type="term" value="C:protein-DNA complex"/>
    <property type="evidence" value="ECO:0007669"/>
    <property type="project" value="TreeGrafter"/>
</dbReference>
<dbReference type="SUPFAM" id="SSF46894">
    <property type="entry name" value="C-terminal effector domain of the bipartite response regulators"/>
    <property type="match status" value="1"/>
</dbReference>
<evidence type="ECO:0000256" key="1">
    <source>
        <dbReference type="ARBA" id="ARBA00022553"/>
    </source>
</evidence>
<dbReference type="SUPFAM" id="SSF52172">
    <property type="entry name" value="CheY-like"/>
    <property type="match status" value="1"/>
</dbReference>
<evidence type="ECO:0000256" key="7">
    <source>
        <dbReference type="PROSITE-ProRule" id="PRU01091"/>
    </source>
</evidence>
<feature type="region of interest" description="Disordered" evidence="8">
    <location>
        <begin position="248"/>
        <end position="269"/>
    </location>
</feature>
<protein>
    <submittedName>
        <fullName evidence="11">Transcriptional regulatory protein OmpR</fullName>
    </submittedName>
</protein>
<evidence type="ECO:0000259" key="9">
    <source>
        <dbReference type="PROSITE" id="PS50110"/>
    </source>
</evidence>
<evidence type="ECO:0000256" key="3">
    <source>
        <dbReference type="ARBA" id="ARBA00023015"/>
    </source>
</evidence>
<keyword evidence="12" id="KW-1185">Reference proteome</keyword>
<dbReference type="InterPro" id="IPR016032">
    <property type="entry name" value="Sig_transdc_resp-reg_C-effctor"/>
</dbReference>
<dbReference type="InterPro" id="IPR001789">
    <property type="entry name" value="Sig_transdc_resp-reg_receiver"/>
</dbReference>
<gene>
    <name evidence="11" type="primary">ompR_4</name>
    <name evidence="11" type="ORF">AGI3411_01550</name>
</gene>
<name>A0A446C952_9BURK</name>
<evidence type="ECO:0000256" key="4">
    <source>
        <dbReference type="ARBA" id="ARBA00023125"/>
    </source>
</evidence>
<feature type="domain" description="OmpR/PhoB-type" evidence="10">
    <location>
        <begin position="136"/>
        <end position="237"/>
    </location>
</feature>
<evidence type="ECO:0000313" key="11">
    <source>
        <dbReference type="EMBL" id="SSW64452.1"/>
    </source>
</evidence>
<dbReference type="PROSITE" id="PS50110">
    <property type="entry name" value="RESPONSE_REGULATORY"/>
    <property type="match status" value="1"/>
</dbReference>
<feature type="domain" description="Response regulatory" evidence="9">
    <location>
        <begin position="6"/>
        <end position="118"/>
    </location>
</feature>
<dbReference type="GO" id="GO:0000156">
    <property type="term" value="F:phosphorelay response regulator activity"/>
    <property type="evidence" value="ECO:0007669"/>
    <property type="project" value="TreeGrafter"/>
</dbReference>
<dbReference type="InterPro" id="IPR001867">
    <property type="entry name" value="OmpR/PhoB-type_DNA-bd"/>
</dbReference>
<dbReference type="PANTHER" id="PTHR48111">
    <property type="entry name" value="REGULATOR OF RPOS"/>
    <property type="match status" value="1"/>
</dbReference>
<dbReference type="InterPro" id="IPR039420">
    <property type="entry name" value="WalR-like"/>
</dbReference>
<accession>A0A446C952</accession>
<organism evidence="11 12">
    <name type="scientific">Achromobacter agilis</name>
    <dbReference type="NCBI Taxonomy" id="1353888"/>
    <lineage>
        <taxon>Bacteria</taxon>
        <taxon>Pseudomonadati</taxon>
        <taxon>Pseudomonadota</taxon>
        <taxon>Betaproteobacteria</taxon>
        <taxon>Burkholderiales</taxon>
        <taxon>Alcaligenaceae</taxon>
        <taxon>Achromobacter</taxon>
    </lineage>
</organism>
<keyword evidence="3" id="KW-0805">Transcription regulation</keyword>
<sequence length="269" mass="29580">MNNTLDVIFLGYDDARHARLAEALSHLGFNVRHCHDLAKVYERYSRSPSPLIVLEAPLPDIHNAAVRLRAADRGVGIVAISAFPDAESRIRTLLCGADACLPPEVTGLELAAALQALVRRAAVQESTDALPETPPPGEPAQETWRLANKGWTLVSPGGRSLGLTTGERDFLSRLVDAPDRKVSREAFHTDGVDETEHSITRRRFVDVMISRLRRKAAAKQMALPIRAVHGWGYMFAADIAFDLEVRGMGDESRPEAPDDRRREMADASS</sequence>
<dbReference type="InterPro" id="IPR036388">
    <property type="entry name" value="WH-like_DNA-bd_sf"/>
</dbReference>
<comment type="caution">
    <text evidence="6">Lacks conserved residue(s) required for the propagation of feature annotation.</text>
</comment>
<evidence type="ECO:0000256" key="6">
    <source>
        <dbReference type="PROSITE-ProRule" id="PRU00169"/>
    </source>
</evidence>
<evidence type="ECO:0000256" key="2">
    <source>
        <dbReference type="ARBA" id="ARBA00023012"/>
    </source>
</evidence>
<keyword evidence="5" id="KW-0804">Transcription</keyword>
<dbReference type="AlphaFoldDB" id="A0A446C952"/>